<dbReference type="Proteomes" id="UP000182624">
    <property type="component" value="Unassembled WGS sequence"/>
</dbReference>
<evidence type="ECO:0000313" key="1">
    <source>
        <dbReference type="EMBL" id="SFQ12009.1"/>
    </source>
</evidence>
<reference evidence="2" key="1">
    <citation type="submission" date="2016-10" db="EMBL/GenBank/DDBJ databases">
        <authorList>
            <person name="Varghese N."/>
            <person name="Submissions S."/>
        </authorList>
    </citation>
    <scope>NUCLEOTIDE SEQUENCE [LARGE SCALE GENOMIC DNA]</scope>
    <source>
        <strain evidence="2">P18</strain>
    </source>
</reference>
<dbReference type="AlphaFoldDB" id="A0A1I5VWZ6"/>
<keyword evidence="2" id="KW-1185">Reference proteome</keyword>
<accession>A0A1I5VWZ6</accession>
<dbReference type="RefSeq" id="WP_074889351.1">
    <property type="nucleotide sequence ID" value="NZ_FOXO01000019.1"/>
</dbReference>
<dbReference type="EMBL" id="FOXO01000019">
    <property type="protein sequence ID" value="SFQ12009.1"/>
    <property type="molecule type" value="Genomic_DNA"/>
</dbReference>
<sequence>MNNEQEEQRYGRCKDTCIDHTYISGGEFRKKFDQISDSPELNKLLYNLAKKMLFHRSGTNYEDMYWIDAESVEVVAQVTDSIEESRVIYPHNIVNFLKMHSGLVTIHSHPAGLPPSIEDFNSNYIYGYNLGIVIGHNGKLYLYNSNEEIDKLYFELKVELYRSLGYNESESREKAIKFCMEKFDINYKEVTIDE</sequence>
<protein>
    <recommendedName>
        <fullName evidence="3">JAB domain-containing protein</fullName>
    </recommendedName>
</protein>
<name>A0A1I5VWZ6_9FIRM</name>
<dbReference type="OrthoDB" id="2002804at2"/>
<evidence type="ECO:0000313" key="2">
    <source>
        <dbReference type="Proteomes" id="UP000182624"/>
    </source>
</evidence>
<gene>
    <name evidence="1" type="ORF">SAMN04487928_11966</name>
</gene>
<evidence type="ECO:0008006" key="3">
    <source>
        <dbReference type="Google" id="ProtNLM"/>
    </source>
</evidence>
<proteinExistence type="predicted"/>
<organism evidence="1 2">
    <name type="scientific">Butyrivibrio proteoclasticus</name>
    <dbReference type="NCBI Taxonomy" id="43305"/>
    <lineage>
        <taxon>Bacteria</taxon>
        <taxon>Bacillati</taxon>
        <taxon>Bacillota</taxon>
        <taxon>Clostridia</taxon>
        <taxon>Lachnospirales</taxon>
        <taxon>Lachnospiraceae</taxon>
        <taxon>Butyrivibrio</taxon>
    </lineage>
</organism>